<reference evidence="4" key="1">
    <citation type="submission" date="2017-04" db="EMBL/GenBank/DDBJ databases">
        <authorList>
            <person name="Varghese N."/>
            <person name="Submissions S."/>
        </authorList>
    </citation>
    <scope>NUCLEOTIDE SEQUENCE [LARGE SCALE GENOMIC DNA]</scope>
    <source>
        <strain evidence="4">Ballard 720</strain>
    </source>
</reference>
<dbReference type="EMBL" id="FXAH01000016">
    <property type="protein sequence ID" value="SMF71340.1"/>
    <property type="molecule type" value="Genomic_DNA"/>
</dbReference>
<dbReference type="PROSITE" id="PS51352">
    <property type="entry name" value="THIOREDOXIN_2"/>
    <property type="match status" value="1"/>
</dbReference>
<dbReference type="OrthoDB" id="5956088at2"/>
<dbReference type="GeneID" id="95552135"/>
<feature type="chain" id="PRO_5012326888" description="Thioredoxin domain-containing protein" evidence="1">
    <location>
        <begin position="27"/>
        <end position="175"/>
    </location>
</feature>
<feature type="domain" description="Thioredoxin" evidence="2">
    <location>
        <begin position="16"/>
        <end position="163"/>
    </location>
</feature>
<dbReference type="STRING" id="28094.SAMN06295900_116150"/>
<dbReference type="Gene3D" id="3.40.30.10">
    <property type="entry name" value="Glutaredoxin"/>
    <property type="match status" value="1"/>
</dbReference>
<accession>A0A1X7GML5</accession>
<dbReference type="InterPro" id="IPR036249">
    <property type="entry name" value="Thioredoxin-like_sf"/>
</dbReference>
<keyword evidence="4" id="KW-1185">Reference proteome</keyword>
<gene>
    <name evidence="3" type="ORF">SAMN06295900_116150</name>
</gene>
<dbReference type="SUPFAM" id="SSF52833">
    <property type="entry name" value="Thioredoxin-like"/>
    <property type="match status" value="1"/>
</dbReference>
<dbReference type="RefSeq" id="WP_085229889.1">
    <property type="nucleotide sequence ID" value="NZ_BSQD01000014.1"/>
</dbReference>
<evidence type="ECO:0000256" key="1">
    <source>
        <dbReference type="SAM" id="SignalP"/>
    </source>
</evidence>
<name>A0A1X7GML5_TRICW</name>
<evidence type="ECO:0000313" key="3">
    <source>
        <dbReference type="EMBL" id="SMF71340.1"/>
    </source>
</evidence>
<sequence>MNLQSTFLLRVAAAIVLMGASVMPHAAPMREFTTQSFADIRARHAGRPLVVHIWAMSCGPCLAELPRWGELMRKHPDLDLVLVRFDAAPRAASEARLADAGLARVESWAVSSEPDEYLRASIDPRWIGDMPRTLLVAPDGAATAIRGVADLARVRAWLGEMRDASRRVDGRQRTP</sequence>
<proteinExistence type="predicted"/>
<evidence type="ECO:0000259" key="2">
    <source>
        <dbReference type="PROSITE" id="PS51352"/>
    </source>
</evidence>
<dbReference type="Proteomes" id="UP000192911">
    <property type="component" value="Unassembled WGS sequence"/>
</dbReference>
<keyword evidence="1" id="KW-0732">Signal</keyword>
<feature type="signal peptide" evidence="1">
    <location>
        <begin position="1"/>
        <end position="26"/>
    </location>
</feature>
<organism evidence="3 4">
    <name type="scientific">Trinickia caryophylli</name>
    <name type="common">Paraburkholderia caryophylli</name>
    <dbReference type="NCBI Taxonomy" id="28094"/>
    <lineage>
        <taxon>Bacteria</taxon>
        <taxon>Pseudomonadati</taxon>
        <taxon>Pseudomonadota</taxon>
        <taxon>Betaproteobacteria</taxon>
        <taxon>Burkholderiales</taxon>
        <taxon>Burkholderiaceae</taxon>
        <taxon>Trinickia</taxon>
    </lineage>
</organism>
<protein>
    <recommendedName>
        <fullName evidence="2">Thioredoxin domain-containing protein</fullName>
    </recommendedName>
</protein>
<dbReference type="AlphaFoldDB" id="A0A1X7GML5"/>
<evidence type="ECO:0000313" key="4">
    <source>
        <dbReference type="Proteomes" id="UP000192911"/>
    </source>
</evidence>
<dbReference type="InterPro" id="IPR013766">
    <property type="entry name" value="Thioredoxin_domain"/>
</dbReference>